<proteinExistence type="predicted"/>
<dbReference type="Proteomes" id="UP001596201">
    <property type="component" value="Unassembled WGS sequence"/>
</dbReference>
<dbReference type="EMBL" id="JBHSKX010000003">
    <property type="protein sequence ID" value="MFC5368654.1"/>
    <property type="molecule type" value="Genomic_DNA"/>
</dbReference>
<comment type="caution">
    <text evidence="1">The sequence shown here is derived from an EMBL/GenBank/DDBJ whole genome shotgun (WGS) entry which is preliminary data.</text>
</comment>
<keyword evidence="2" id="KW-1185">Reference proteome</keyword>
<accession>A0ABD5RFA7</accession>
<evidence type="ECO:0000313" key="1">
    <source>
        <dbReference type="EMBL" id="MFC5368654.1"/>
    </source>
</evidence>
<name>A0ABD5RFA7_9EURY</name>
<dbReference type="AlphaFoldDB" id="A0ABD5RFA7"/>
<reference evidence="1 2" key="1">
    <citation type="journal article" date="2019" name="Int. J. Syst. Evol. Microbiol.">
        <title>The Global Catalogue of Microorganisms (GCM) 10K type strain sequencing project: providing services to taxonomists for standard genome sequencing and annotation.</title>
        <authorList>
            <consortium name="The Broad Institute Genomics Platform"/>
            <consortium name="The Broad Institute Genome Sequencing Center for Infectious Disease"/>
            <person name="Wu L."/>
            <person name="Ma J."/>
        </authorList>
    </citation>
    <scope>NUCLEOTIDE SEQUENCE [LARGE SCALE GENOMIC DNA]</scope>
    <source>
        <strain evidence="1 2">CGMCC 1.12237</strain>
    </source>
</reference>
<organism evidence="1 2">
    <name type="scientific">Salinirubrum litoreum</name>
    <dbReference type="NCBI Taxonomy" id="1126234"/>
    <lineage>
        <taxon>Archaea</taxon>
        <taxon>Methanobacteriati</taxon>
        <taxon>Methanobacteriota</taxon>
        <taxon>Stenosarchaea group</taxon>
        <taxon>Halobacteria</taxon>
        <taxon>Halobacteriales</taxon>
        <taxon>Haloferacaceae</taxon>
        <taxon>Salinirubrum</taxon>
    </lineage>
</organism>
<gene>
    <name evidence="1" type="ORF">ACFPJ5_17155</name>
</gene>
<sequence>MGDIIKMLTSGDYNIQVRADNHPLPGAPCIPYGGNVAHMNLELYKNGDSIFNLHIGEYNGGSGKCYIAWESEIPGFEFCLNSCQDRYNPSGASDWVSTALHEFNEEVQDFADESGDAVALAAVAGILAFGIKTLIDILIAAWLIPIVPPPP</sequence>
<protein>
    <submittedName>
        <fullName evidence="1">Uncharacterized protein</fullName>
    </submittedName>
</protein>
<evidence type="ECO:0000313" key="2">
    <source>
        <dbReference type="Proteomes" id="UP001596201"/>
    </source>
</evidence>
<dbReference type="RefSeq" id="WP_227231651.1">
    <property type="nucleotide sequence ID" value="NZ_JAJCVJ010000005.1"/>
</dbReference>